<dbReference type="Gene3D" id="3.40.50.150">
    <property type="entry name" value="Vaccinia Virus protein VP39"/>
    <property type="match status" value="1"/>
</dbReference>
<evidence type="ECO:0000256" key="1">
    <source>
        <dbReference type="ARBA" id="ARBA00007996"/>
    </source>
</evidence>
<reference evidence="5" key="2">
    <citation type="submission" date="2025-09" db="UniProtKB">
        <authorList>
            <consortium name="Ensembl"/>
        </authorList>
    </citation>
    <scope>IDENTIFICATION</scope>
</reference>
<evidence type="ECO:0000256" key="2">
    <source>
        <dbReference type="ARBA" id="ARBA00022603"/>
    </source>
</evidence>
<evidence type="ECO:0000256" key="3">
    <source>
        <dbReference type="ARBA" id="ARBA00022679"/>
    </source>
</evidence>
<dbReference type="GO" id="GO:0008170">
    <property type="term" value="F:N-methyltransferase activity"/>
    <property type="evidence" value="ECO:0007669"/>
    <property type="project" value="TreeGrafter"/>
</dbReference>
<name>A0A8C5WMB2_9ANUR</name>
<accession>A0A8C5WMB2</accession>
<dbReference type="GeneTree" id="ENSGT00390000011708"/>
<evidence type="ECO:0000313" key="6">
    <source>
        <dbReference type="Proteomes" id="UP000694569"/>
    </source>
</evidence>
<organism evidence="5 6">
    <name type="scientific">Leptobrachium leishanense</name>
    <name type="common">Leishan spiny toad</name>
    <dbReference type="NCBI Taxonomy" id="445787"/>
    <lineage>
        <taxon>Eukaryota</taxon>
        <taxon>Metazoa</taxon>
        <taxon>Chordata</taxon>
        <taxon>Craniata</taxon>
        <taxon>Vertebrata</taxon>
        <taxon>Euteleostomi</taxon>
        <taxon>Amphibia</taxon>
        <taxon>Batrachia</taxon>
        <taxon>Anura</taxon>
        <taxon>Pelobatoidea</taxon>
        <taxon>Megophryidae</taxon>
        <taxon>Leptobrachium</taxon>
    </lineage>
</organism>
<dbReference type="PANTHER" id="PTHR10867">
    <property type="entry name" value="NNMT/PNMT/TEMT FAMILY MEMBER"/>
    <property type="match status" value="1"/>
</dbReference>
<keyword evidence="2" id="KW-0489">Methyltransferase</keyword>
<reference evidence="5" key="1">
    <citation type="submission" date="2025-08" db="UniProtKB">
        <authorList>
            <consortium name="Ensembl"/>
        </authorList>
    </citation>
    <scope>IDENTIFICATION</scope>
</reference>
<dbReference type="SUPFAM" id="SSF53335">
    <property type="entry name" value="S-adenosyl-L-methionine-dependent methyltransferases"/>
    <property type="match status" value="1"/>
</dbReference>
<dbReference type="Proteomes" id="UP000694569">
    <property type="component" value="Unplaced"/>
</dbReference>
<keyword evidence="3" id="KW-0808">Transferase</keyword>
<dbReference type="InterPro" id="IPR029063">
    <property type="entry name" value="SAM-dependent_MTases_sf"/>
</dbReference>
<evidence type="ECO:0008006" key="7">
    <source>
        <dbReference type="Google" id="ProtNLM"/>
    </source>
</evidence>
<dbReference type="Pfam" id="PF01234">
    <property type="entry name" value="NNMT_PNMT_TEMT"/>
    <property type="match status" value="1"/>
</dbReference>
<keyword evidence="4" id="KW-0949">S-adenosyl-L-methionine</keyword>
<dbReference type="Ensembl" id="ENSLLET00000050872.1">
    <property type="protein sequence ID" value="ENSLLEP00000048960.1"/>
    <property type="gene ID" value="ENSLLEG00000030817.1"/>
</dbReference>
<dbReference type="AlphaFoldDB" id="A0A8C5WMB2"/>
<evidence type="ECO:0000313" key="5">
    <source>
        <dbReference type="Ensembl" id="ENSLLEP00000048960.1"/>
    </source>
</evidence>
<protein>
    <recommendedName>
        <fullName evidence="7">Nicotinamide N-methyltransferase</fullName>
    </recommendedName>
</protein>
<proteinExistence type="inferred from homology"/>
<dbReference type="GO" id="GO:0005829">
    <property type="term" value="C:cytosol"/>
    <property type="evidence" value="ECO:0007669"/>
    <property type="project" value="TreeGrafter"/>
</dbReference>
<dbReference type="PROSITE" id="PS51681">
    <property type="entry name" value="SAM_MT_NNMT_PNMT_TEMT"/>
    <property type="match status" value="1"/>
</dbReference>
<dbReference type="InterPro" id="IPR000940">
    <property type="entry name" value="NNMT_TEMT_trans"/>
</dbReference>
<dbReference type="GO" id="GO:0032259">
    <property type="term" value="P:methylation"/>
    <property type="evidence" value="ECO:0007669"/>
    <property type="project" value="UniProtKB-KW"/>
</dbReference>
<comment type="similarity">
    <text evidence="1">Belongs to the class I-like SAM-binding methyltransferase superfamily. NNMT/PNMT/TEMT family.</text>
</comment>
<dbReference type="PANTHER" id="PTHR10867:SF44">
    <property type="entry name" value="NICOTINAMIDE N-METHYLTRANSFERASE ISOFORM X2"/>
    <property type="match status" value="1"/>
</dbReference>
<sequence>MSSSSHKFYHLHDMNSEILYDTFARESTERIYVDELVIIPLKEIYKMLQSGRIKGDTLIDLSAGPCIFHLFPLCNIFKEFIVLEFNDSCMKTLQKWMNKEPDVLDWSHATKIAAEMEGCRVNWEEKEEDVRKRIKNILKCDFTKENPTDPVILRNADCVFCLYVLEHISENLDAFHANVKKIASMLKKGGCLLLVSVLNGTHYTVAEHKYHFLNHDEADVRTALQNAGFTVEHNEVLGSKLRNNVIYFEHMSFICAFKNWDV</sequence>
<evidence type="ECO:0000256" key="4">
    <source>
        <dbReference type="ARBA" id="ARBA00022691"/>
    </source>
</evidence>
<keyword evidence="6" id="KW-1185">Reference proteome</keyword>